<dbReference type="EMBL" id="JYDP01000023">
    <property type="protein sequence ID" value="KRZ14648.1"/>
    <property type="molecule type" value="Genomic_DNA"/>
</dbReference>
<dbReference type="Proteomes" id="UP000055024">
    <property type="component" value="Unassembled WGS sequence"/>
</dbReference>
<evidence type="ECO:0000313" key="3">
    <source>
        <dbReference type="Proteomes" id="UP000055024"/>
    </source>
</evidence>
<proteinExistence type="predicted"/>
<sequence length="74" mass="8730">MVSHSREQHNNYYRKIKSRENFCLHNVLKSSHSMTCLPENVCKFFCLTTFVASVSMMLVFVSFHLSSRKIDKKK</sequence>
<gene>
    <name evidence="2" type="ORF">T11_11608</name>
</gene>
<protein>
    <submittedName>
        <fullName evidence="2">Uncharacterized protein</fullName>
    </submittedName>
</protein>
<reference evidence="2 3" key="1">
    <citation type="submission" date="2015-01" db="EMBL/GenBank/DDBJ databases">
        <title>Evolution of Trichinella species and genotypes.</title>
        <authorList>
            <person name="Korhonen P.K."/>
            <person name="Edoardo P."/>
            <person name="Giuseppe L.R."/>
            <person name="Gasser R.B."/>
        </authorList>
    </citation>
    <scope>NUCLEOTIDE SEQUENCE [LARGE SCALE GENOMIC DNA]</scope>
    <source>
        <strain evidence="2">ISS1029</strain>
    </source>
</reference>
<organism evidence="2 3">
    <name type="scientific">Trichinella zimbabwensis</name>
    <dbReference type="NCBI Taxonomy" id="268475"/>
    <lineage>
        <taxon>Eukaryota</taxon>
        <taxon>Metazoa</taxon>
        <taxon>Ecdysozoa</taxon>
        <taxon>Nematoda</taxon>
        <taxon>Enoplea</taxon>
        <taxon>Dorylaimia</taxon>
        <taxon>Trichinellida</taxon>
        <taxon>Trichinellidae</taxon>
        <taxon>Trichinella</taxon>
    </lineage>
</organism>
<keyword evidence="1" id="KW-1133">Transmembrane helix</keyword>
<evidence type="ECO:0000256" key="1">
    <source>
        <dbReference type="SAM" id="Phobius"/>
    </source>
</evidence>
<evidence type="ECO:0000313" key="2">
    <source>
        <dbReference type="EMBL" id="KRZ14648.1"/>
    </source>
</evidence>
<feature type="transmembrane region" description="Helical" evidence="1">
    <location>
        <begin position="44"/>
        <end position="65"/>
    </location>
</feature>
<keyword evidence="1" id="KW-0812">Transmembrane</keyword>
<keyword evidence="1" id="KW-0472">Membrane</keyword>
<name>A0A0V1HV99_9BILA</name>
<dbReference type="AlphaFoldDB" id="A0A0V1HV99"/>
<comment type="caution">
    <text evidence="2">The sequence shown here is derived from an EMBL/GenBank/DDBJ whole genome shotgun (WGS) entry which is preliminary data.</text>
</comment>
<keyword evidence="3" id="KW-1185">Reference proteome</keyword>
<accession>A0A0V1HV99</accession>